<keyword evidence="1" id="KW-0472">Membrane</keyword>
<keyword evidence="3" id="KW-1185">Reference proteome</keyword>
<dbReference type="EMBL" id="FOCX01000011">
    <property type="protein sequence ID" value="SEO34738.1"/>
    <property type="molecule type" value="Genomic_DNA"/>
</dbReference>
<evidence type="ECO:0000256" key="1">
    <source>
        <dbReference type="SAM" id="Phobius"/>
    </source>
</evidence>
<accession>A0A1H8NZJ7</accession>
<organism evidence="2 3">
    <name type="scientific">Halorientalis persicus</name>
    <dbReference type="NCBI Taxonomy" id="1367881"/>
    <lineage>
        <taxon>Archaea</taxon>
        <taxon>Methanobacteriati</taxon>
        <taxon>Methanobacteriota</taxon>
        <taxon>Stenosarchaea group</taxon>
        <taxon>Halobacteria</taxon>
        <taxon>Halobacteriales</taxon>
        <taxon>Haloarculaceae</taxon>
        <taxon>Halorientalis</taxon>
    </lineage>
</organism>
<protein>
    <submittedName>
        <fullName evidence="2">Uncharacterized protein</fullName>
    </submittedName>
</protein>
<dbReference type="AlphaFoldDB" id="A0A1H8NZJ7"/>
<dbReference type="OrthoDB" id="268419at2157"/>
<dbReference type="InterPro" id="IPR058927">
    <property type="entry name" value="OB_2TM"/>
</dbReference>
<keyword evidence="1" id="KW-1133">Transmembrane helix</keyword>
<dbReference type="RefSeq" id="WP_092660741.1">
    <property type="nucleotide sequence ID" value="NZ_FOCX01000011.1"/>
</dbReference>
<proteinExistence type="predicted"/>
<dbReference type="Pfam" id="PF26045">
    <property type="entry name" value="OB_2TM_halo"/>
    <property type="match status" value="1"/>
</dbReference>
<feature type="transmembrane region" description="Helical" evidence="1">
    <location>
        <begin position="7"/>
        <end position="24"/>
    </location>
</feature>
<name>A0A1H8NZJ7_9EURY</name>
<evidence type="ECO:0000313" key="3">
    <source>
        <dbReference type="Proteomes" id="UP000198775"/>
    </source>
</evidence>
<gene>
    <name evidence="2" type="ORF">SAMN05216388_101196</name>
</gene>
<evidence type="ECO:0000313" key="2">
    <source>
        <dbReference type="EMBL" id="SEO34738.1"/>
    </source>
</evidence>
<keyword evidence="1" id="KW-0812">Transmembrane</keyword>
<feature type="transmembrane region" description="Helical" evidence="1">
    <location>
        <begin position="124"/>
        <end position="142"/>
    </location>
</feature>
<reference evidence="3" key="1">
    <citation type="submission" date="2016-10" db="EMBL/GenBank/DDBJ databases">
        <authorList>
            <person name="Varghese N."/>
            <person name="Submissions S."/>
        </authorList>
    </citation>
    <scope>NUCLEOTIDE SEQUENCE [LARGE SCALE GENOMIC DNA]</scope>
    <source>
        <strain evidence="3">IBRC-M 10043</strain>
    </source>
</reference>
<dbReference type="Proteomes" id="UP000198775">
    <property type="component" value="Unassembled WGS sequence"/>
</dbReference>
<sequence>MRPSLRLFGIVLVGLLVLGMGVHYDANYETNWPYPTGDALETDYESHVGDRTFLFGTVQAVDRENATVEILVETGRGPLPLTVGGVEQSVEPGGAVQVYGTVEPDHHLAADRVVVVNPAGSSLVFKYGVSLVGALLVVVLFFRRWRFDTDGLGFEVR</sequence>